<name>A0ABU7D024_9TELE</name>
<dbReference type="Proteomes" id="UP001352852">
    <property type="component" value="Unassembled WGS sequence"/>
</dbReference>
<organism evidence="1 2">
    <name type="scientific">Characodon lateralis</name>
    <dbReference type="NCBI Taxonomy" id="208331"/>
    <lineage>
        <taxon>Eukaryota</taxon>
        <taxon>Metazoa</taxon>
        <taxon>Chordata</taxon>
        <taxon>Craniata</taxon>
        <taxon>Vertebrata</taxon>
        <taxon>Euteleostomi</taxon>
        <taxon>Actinopterygii</taxon>
        <taxon>Neopterygii</taxon>
        <taxon>Teleostei</taxon>
        <taxon>Neoteleostei</taxon>
        <taxon>Acanthomorphata</taxon>
        <taxon>Ovalentaria</taxon>
        <taxon>Atherinomorphae</taxon>
        <taxon>Cyprinodontiformes</taxon>
        <taxon>Goodeidae</taxon>
        <taxon>Characodon</taxon>
    </lineage>
</organism>
<comment type="caution">
    <text evidence="1">The sequence shown here is derived from an EMBL/GenBank/DDBJ whole genome shotgun (WGS) entry which is preliminary data.</text>
</comment>
<evidence type="ECO:0000313" key="1">
    <source>
        <dbReference type="EMBL" id="MED6268282.1"/>
    </source>
</evidence>
<keyword evidence="2" id="KW-1185">Reference proteome</keyword>
<dbReference type="EMBL" id="JAHUTJ010010171">
    <property type="protein sequence ID" value="MED6268282.1"/>
    <property type="molecule type" value="Genomic_DNA"/>
</dbReference>
<accession>A0ABU7D024</accession>
<proteinExistence type="predicted"/>
<evidence type="ECO:0000313" key="2">
    <source>
        <dbReference type="Proteomes" id="UP001352852"/>
    </source>
</evidence>
<protein>
    <submittedName>
        <fullName evidence="1">Uncharacterized protein</fullName>
    </submittedName>
</protein>
<sequence>MINTFYLVRNIKISTTEAIERLSRLTVSWWPLPVEKSLFLSASDMLISSASVRPYWLFVRVNFPFQALRQGGYSALKLICCVIPVKKRNQRCEADSRLVLPSTISPLT</sequence>
<reference evidence="1 2" key="1">
    <citation type="submission" date="2021-06" db="EMBL/GenBank/DDBJ databases">
        <authorList>
            <person name="Palmer J.M."/>
        </authorList>
    </citation>
    <scope>NUCLEOTIDE SEQUENCE [LARGE SCALE GENOMIC DNA]</scope>
    <source>
        <strain evidence="1 2">CL_MEX2019</strain>
        <tissue evidence="1">Muscle</tissue>
    </source>
</reference>
<gene>
    <name evidence="1" type="ORF">CHARACLAT_020747</name>
</gene>